<sequence>MKKPPASDNKENAHKPDTKSSGNDRKKSEASSPDSKRQCITEIVYKDVYLMDRTGGRFDKNLLANSLTAKLKQNIPGEFTTKTQLMHKLRRESLKDYVHLENLNKKYDSEMQVQTNRLDNESNLLLRRHDKMRKQSEYQRKNQEKIRSQIRNPSMKQPNAASSVFPQIKYFSQAHAASQPPDAATVEVHPSHQLENAAAFPSFSVDTHDPTNVKVFKYQGIFQPQNKYSSRRNSQRSSASGGILKRDMNTPEYEILTLSLEDGSESRASNKNRNDKKRKGLRVTWSGVEREFERGRVNHEDTVSNDNELRGDGGASTPSTTKSASSGYGLHYRQNKRNKIENIGIKWKLPQGSKQSTRAVKSATAAYATNSRSKNLMPVSGGLHQTGMSVTRTRWHVPSAPPLSSYDLYREWLHKLDKLKSPMEPKQFLREVPAMDQKMDSCSRGYTLPANISEQMNLSIYAESNVV</sequence>
<comment type="caution">
    <text evidence="2">The sequence shown here is derived from an EMBL/GenBank/DDBJ whole genome shotgun (WGS) entry which is preliminary data.</text>
</comment>
<feature type="compositionally biased region" description="Low complexity" evidence="1">
    <location>
        <begin position="315"/>
        <end position="327"/>
    </location>
</feature>
<feature type="compositionally biased region" description="Basic and acidic residues" evidence="1">
    <location>
        <begin position="296"/>
        <end position="311"/>
    </location>
</feature>
<feature type="compositionally biased region" description="Basic and acidic residues" evidence="1">
    <location>
        <begin position="8"/>
        <end position="36"/>
    </location>
</feature>
<dbReference type="Proteomes" id="UP000242188">
    <property type="component" value="Unassembled WGS sequence"/>
</dbReference>
<dbReference type="EMBL" id="NEDP02004116">
    <property type="protein sequence ID" value="OWF46635.1"/>
    <property type="molecule type" value="Genomic_DNA"/>
</dbReference>
<accession>A0A210QD32</accession>
<organism evidence="2 3">
    <name type="scientific">Mizuhopecten yessoensis</name>
    <name type="common">Japanese scallop</name>
    <name type="synonym">Patinopecten yessoensis</name>
    <dbReference type="NCBI Taxonomy" id="6573"/>
    <lineage>
        <taxon>Eukaryota</taxon>
        <taxon>Metazoa</taxon>
        <taxon>Spiralia</taxon>
        <taxon>Lophotrochozoa</taxon>
        <taxon>Mollusca</taxon>
        <taxon>Bivalvia</taxon>
        <taxon>Autobranchia</taxon>
        <taxon>Pteriomorphia</taxon>
        <taxon>Pectinida</taxon>
        <taxon>Pectinoidea</taxon>
        <taxon>Pectinidae</taxon>
        <taxon>Mizuhopecten</taxon>
    </lineage>
</organism>
<gene>
    <name evidence="2" type="ORF">KP79_PYT10300</name>
</gene>
<feature type="region of interest" description="Disordered" evidence="1">
    <location>
        <begin position="296"/>
        <end position="330"/>
    </location>
</feature>
<reference evidence="2 3" key="1">
    <citation type="journal article" date="2017" name="Nat. Ecol. Evol.">
        <title>Scallop genome provides insights into evolution of bilaterian karyotype and development.</title>
        <authorList>
            <person name="Wang S."/>
            <person name="Zhang J."/>
            <person name="Jiao W."/>
            <person name="Li J."/>
            <person name="Xun X."/>
            <person name="Sun Y."/>
            <person name="Guo X."/>
            <person name="Huan P."/>
            <person name="Dong B."/>
            <person name="Zhang L."/>
            <person name="Hu X."/>
            <person name="Sun X."/>
            <person name="Wang J."/>
            <person name="Zhao C."/>
            <person name="Wang Y."/>
            <person name="Wang D."/>
            <person name="Huang X."/>
            <person name="Wang R."/>
            <person name="Lv J."/>
            <person name="Li Y."/>
            <person name="Zhang Z."/>
            <person name="Liu B."/>
            <person name="Lu W."/>
            <person name="Hui Y."/>
            <person name="Liang J."/>
            <person name="Zhou Z."/>
            <person name="Hou R."/>
            <person name="Li X."/>
            <person name="Liu Y."/>
            <person name="Li H."/>
            <person name="Ning X."/>
            <person name="Lin Y."/>
            <person name="Zhao L."/>
            <person name="Xing Q."/>
            <person name="Dou J."/>
            <person name="Li Y."/>
            <person name="Mao J."/>
            <person name="Guo H."/>
            <person name="Dou H."/>
            <person name="Li T."/>
            <person name="Mu C."/>
            <person name="Jiang W."/>
            <person name="Fu Q."/>
            <person name="Fu X."/>
            <person name="Miao Y."/>
            <person name="Liu J."/>
            <person name="Yu Q."/>
            <person name="Li R."/>
            <person name="Liao H."/>
            <person name="Li X."/>
            <person name="Kong Y."/>
            <person name="Jiang Z."/>
            <person name="Chourrout D."/>
            <person name="Li R."/>
            <person name="Bao Z."/>
        </authorList>
    </citation>
    <scope>NUCLEOTIDE SEQUENCE [LARGE SCALE GENOMIC DNA]</scope>
    <source>
        <strain evidence="2 3">PY_sf001</strain>
    </source>
</reference>
<protein>
    <submittedName>
        <fullName evidence="2">Uncharacterized protein</fullName>
    </submittedName>
</protein>
<feature type="region of interest" description="Disordered" evidence="1">
    <location>
        <begin position="226"/>
        <end position="246"/>
    </location>
</feature>
<evidence type="ECO:0000313" key="2">
    <source>
        <dbReference type="EMBL" id="OWF46635.1"/>
    </source>
</evidence>
<evidence type="ECO:0000256" key="1">
    <source>
        <dbReference type="SAM" id="MobiDB-lite"/>
    </source>
</evidence>
<dbReference type="OrthoDB" id="6117630at2759"/>
<proteinExistence type="predicted"/>
<feature type="region of interest" description="Disordered" evidence="1">
    <location>
        <begin position="1"/>
        <end position="36"/>
    </location>
</feature>
<dbReference type="AlphaFoldDB" id="A0A210QD32"/>
<name>A0A210QD32_MIZYE</name>
<keyword evidence="3" id="KW-1185">Reference proteome</keyword>
<evidence type="ECO:0000313" key="3">
    <source>
        <dbReference type="Proteomes" id="UP000242188"/>
    </source>
</evidence>